<evidence type="ECO:0000313" key="2">
    <source>
        <dbReference type="EMBL" id="TRY57159.1"/>
    </source>
</evidence>
<dbReference type="PANTHER" id="PTHR34344:SF1">
    <property type="entry name" value="BUBLIN COILED-COIL PROTEIN"/>
    <property type="match status" value="1"/>
</dbReference>
<keyword evidence="3" id="KW-1185">Reference proteome</keyword>
<sequence length="149" mass="16798">MSGPNGDPDISADNGIIEDDDEFNEEGSGVYFLISLLRRVISSDKDRSTRYFCAEYAAIDSMLDQISCCLDAIEQRNEDLTEKLHELLESNREARRQFRENLQNPRNPPEQDTRPHPPEDPGEASGAAVLQQPQEKPEAESGNSRTQYV</sequence>
<dbReference type="AlphaFoldDB" id="A0A553MVG0"/>
<dbReference type="Pfam" id="PF03670">
    <property type="entry name" value="UPF0184"/>
    <property type="match status" value="1"/>
</dbReference>
<gene>
    <name evidence="2" type="ORF">DNTS_003257</name>
</gene>
<feature type="compositionally biased region" description="Basic and acidic residues" evidence="1">
    <location>
        <begin position="109"/>
        <end position="119"/>
    </location>
</feature>
<organism evidence="2 3">
    <name type="scientific">Danionella cerebrum</name>
    <dbReference type="NCBI Taxonomy" id="2873325"/>
    <lineage>
        <taxon>Eukaryota</taxon>
        <taxon>Metazoa</taxon>
        <taxon>Chordata</taxon>
        <taxon>Craniata</taxon>
        <taxon>Vertebrata</taxon>
        <taxon>Euteleostomi</taxon>
        <taxon>Actinopterygii</taxon>
        <taxon>Neopterygii</taxon>
        <taxon>Teleostei</taxon>
        <taxon>Ostariophysi</taxon>
        <taxon>Cypriniformes</taxon>
        <taxon>Danionidae</taxon>
        <taxon>Danioninae</taxon>
        <taxon>Danionella</taxon>
    </lineage>
</organism>
<dbReference type="EMBL" id="SRMA01027244">
    <property type="protein sequence ID" value="TRY57159.1"/>
    <property type="molecule type" value="Genomic_DNA"/>
</dbReference>
<protein>
    <submittedName>
        <fullName evidence="2">Uncharacterized protein</fullName>
    </submittedName>
</protein>
<proteinExistence type="predicted"/>
<dbReference type="PANTHER" id="PTHR34344">
    <property type="entry name" value="UPF0184 PROTEIN C9ORF16"/>
    <property type="match status" value="1"/>
</dbReference>
<reference evidence="2 3" key="1">
    <citation type="journal article" date="2019" name="Sci. Data">
        <title>Hybrid genome assembly and annotation of Danionella translucida.</title>
        <authorList>
            <person name="Kadobianskyi M."/>
            <person name="Schulze L."/>
            <person name="Schuelke M."/>
            <person name="Judkewitz B."/>
        </authorList>
    </citation>
    <scope>NUCLEOTIDE SEQUENCE [LARGE SCALE GENOMIC DNA]</scope>
    <source>
        <strain evidence="2 3">Bolton</strain>
    </source>
</reference>
<feature type="region of interest" description="Disordered" evidence="1">
    <location>
        <begin position="1"/>
        <end position="21"/>
    </location>
</feature>
<feature type="region of interest" description="Disordered" evidence="1">
    <location>
        <begin position="91"/>
        <end position="149"/>
    </location>
</feature>
<dbReference type="Proteomes" id="UP000316079">
    <property type="component" value="Unassembled WGS sequence"/>
</dbReference>
<comment type="caution">
    <text evidence="2">The sequence shown here is derived from an EMBL/GenBank/DDBJ whole genome shotgun (WGS) entry which is preliminary data.</text>
</comment>
<evidence type="ECO:0000313" key="3">
    <source>
        <dbReference type="Proteomes" id="UP000316079"/>
    </source>
</evidence>
<name>A0A553MVG0_9TELE</name>
<dbReference type="InterPro" id="IPR005374">
    <property type="entry name" value="BBLN_eukaryota"/>
</dbReference>
<accession>A0A553MVG0</accession>
<evidence type="ECO:0000256" key="1">
    <source>
        <dbReference type="SAM" id="MobiDB-lite"/>
    </source>
</evidence>
<dbReference type="STRING" id="623744.A0A553MVG0"/>
<dbReference type="OrthoDB" id="10050612at2759"/>